<proteinExistence type="predicted"/>
<evidence type="ECO:0000313" key="2">
    <source>
        <dbReference type="Proteomes" id="UP000053766"/>
    </source>
</evidence>
<dbReference type="AlphaFoldDB" id="A0A0D8XB32"/>
<keyword evidence="2" id="KW-1185">Reference proteome</keyword>
<dbReference type="EMBL" id="KN716991">
    <property type="protein sequence ID" value="KJH40859.1"/>
    <property type="molecule type" value="Genomic_DNA"/>
</dbReference>
<accession>A0A0D8XB32</accession>
<name>A0A0D8XB32_DICVI</name>
<gene>
    <name evidence="1" type="ORF">DICVIV_13177</name>
</gene>
<protein>
    <submittedName>
        <fullName evidence="1">Uncharacterized protein</fullName>
    </submittedName>
</protein>
<reference evidence="2" key="2">
    <citation type="journal article" date="2016" name="Sci. Rep.">
        <title>Dictyocaulus viviparus genome, variome and transcriptome elucidate lungworm biology and support future intervention.</title>
        <authorList>
            <person name="McNulty S.N."/>
            <person name="Strube C."/>
            <person name="Rosa B.A."/>
            <person name="Martin J.C."/>
            <person name="Tyagi R."/>
            <person name="Choi Y.J."/>
            <person name="Wang Q."/>
            <person name="Hallsworth Pepin K."/>
            <person name="Zhang X."/>
            <person name="Ozersky P."/>
            <person name="Wilson R.K."/>
            <person name="Sternberg P.W."/>
            <person name="Gasser R.B."/>
            <person name="Mitreva M."/>
        </authorList>
    </citation>
    <scope>NUCLEOTIDE SEQUENCE [LARGE SCALE GENOMIC DNA]</scope>
    <source>
        <strain evidence="2">HannoverDv2000</strain>
    </source>
</reference>
<dbReference type="Proteomes" id="UP000053766">
    <property type="component" value="Unassembled WGS sequence"/>
</dbReference>
<organism evidence="1 2">
    <name type="scientific">Dictyocaulus viviparus</name>
    <name type="common">Bovine lungworm</name>
    <dbReference type="NCBI Taxonomy" id="29172"/>
    <lineage>
        <taxon>Eukaryota</taxon>
        <taxon>Metazoa</taxon>
        <taxon>Ecdysozoa</taxon>
        <taxon>Nematoda</taxon>
        <taxon>Chromadorea</taxon>
        <taxon>Rhabditida</taxon>
        <taxon>Rhabditina</taxon>
        <taxon>Rhabditomorpha</taxon>
        <taxon>Strongyloidea</taxon>
        <taxon>Metastrongylidae</taxon>
        <taxon>Dictyocaulus</taxon>
    </lineage>
</organism>
<sequence>MGITPRITRNTDVLEIDNHGPPEEEQVYSEQLHDRTYHRVETVSILLRSISSMMTKMRRPIHLTASIFLIIEVERNLRFPLTFAQYGRSLVSSFGWSIESHLVIIHLAKVMTALVSDFMWKRESCFIRDNIVTSICQVRNRQWCAIIPRRGRSTAAVLVPQEYLTLKGTIKAIF</sequence>
<evidence type="ECO:0000313" key="1">
    <source>
        <dbReference type="EMBL" id="KJH40859.1"/>
    </source>
</evidence>
<reference evidence="1 2" key="1">
    <citation type="submission" date="2013-11" db="EMBL/GenBank/DDBJ databases">
        <title>Draft genome of the bovine lungworm Dictyocaulus viviparus.</title>
        <authorList>
            <person name="Mitreva M."/>
        </authorList>
    </citation>
    <scope>NUCLEOTIDE SEQUENCE [LARGE SCALE GENOMIC DNA]</scope>
    <source>
        <strain evidence="1 2">HannoverDv2000</strain>
    </source>
</reference>